<evidence type="ECO:0000313" key="2">
    <source>
        <dbReference type="Proteomes" id="UP001190700"/>
    </source>
</evidence>
<sequence>MDCAQLADIWTARSWPISGRRVTGRYLDGAQLADIWTARSWLISRSRAAGRYLGAISSQNYDIILDDNTQRGGGGGYHSDKGVAIDGGRGGGLVGGGGEAQQGRGGSQVAGGTAATMAVTGETDCSTVDMRCGVAGVAFKGGHGSEVSPGGGGGYYGGGAGLWYSAYGVGGGGGGSGYKHPDVDNGVLHGGGSGAIPRMPTGKLIHPVGEHERVGHGGMEKGQAGEHGYCVIITLKRELSASGDLDAL</sequence>
<organism evidence="1 2">
    <name type="scientific">Cymbomonas tetramitiformis</name>
    <dbReference type="NCBI Taxonomy" id="36881"/>
    <lineage>
        <taxon>Eukaryota</taxon>
        <taxon>Viridiplantae</taxon>
        <taxon>Chlorophyta</taxon>
        <taxon>Pyramimonadophyceae</taxon>
        <taxon>Pyramimonadales</taxon>
        <taxon>Pyramimonadaceae</taxon>
        <taxon>Cymbomonas</taxon>
    </lineage>
</organism>
<dbReference type="EMBL" id="LGRX02010560">
    <property type="protein sequence ID" value="KAK3270136.1"/>
    <property type="molecule type" value="Genomic_DNA"/>
</dbReference>
<gene>
    <name evidence="1" type="ORF">CYMTET_21459</name>
</gene>
<protein>
    <submittedName>
        <fullName evidence="1">Uncharacterized protein</fullName>
    </submittedName>
</protein>
<proteinExistence type="predicted"/>
<dbReference type="Proteomes" id="UP001190700">
    <property type="component" value="Unassembled WGS sequence"/>
</dbReference>
<evidence type="ECO:0000313" key="1">
    <source>
        <dbReference type="EMBL" id="KAK3270136.1"/>
    </source>
</evidence>
<name>A0AAE0L2V5_9CHLO</name>
<comment type="caution">
    <text evidence="1">The sequence shown here is derived from an EMBL/GenBank/DDBJ whole genome shotgun (WGS) entry which is preliminary data.</text>
</comment>
<reference evidence="1 2" key="1">
    <citation type="journal article" date="2015" name="Genome Biol. Evol.">
        <title>Comparative Genomics of a Bacterivorous Green Alga Reveals Evolutionary Causalities and Consequences of Phago-Mixotrophic Mode of Nutrition.</title>
        <authorList>
            <person name="Burns J.A."/>
            <person name="Paasch A."/>
            <person name="Narechania A."/>
            <person name="Kim E."/>
        </authorList>
    </citation>
    <scope>NUCLEOTIDE SEQUENCE [LARGE SCALE GENOMIC DNA]</scope>
    <source>
        <strain evidence="1 2">PLY_AMNH</strain>
    </source>
</reference>
<accession>A0AAE0L2V5</accession>
<keyword evidence="2" id="KW-1185">Reference proteome</keyword>
<dbReference type="AlphaFoldDB" id="A0AAE0L2V5"/>